<dbReference type="EMBL" id="CAXKWB010032855">
    <property type="protein sequence ID" value="CAL4142032.1"/>
    <property type="molecule type" value="Genomic_DNA"/>
</dbReference>
<reference evidence="2 3" key="1">
    <citation type="submission" date="2024-05" db="EMBL/GenBank/DDBJ databases">
        <authorList>
            <person name="Wallberg A."/>
        </authorList>
    </citation>
    <scope>NUCLEOTIDE SEQUENCE [LARGE SCALE GENOMIC DNA]</scope>
</reference>
<name>A0AAV2RV02_MEGNR</name>
<protein>
    <submittedName>
        <fullName evidence="2">Uncharacterized protein</fullName>
    </submittedName>
</protein>
<keyword evidence="1" id="KW-0812">Transmembrane</keyword>
<dbReference type="Proteomes" id="UP001497623">
    <property type="component" value="Unassembled WGS sequence"/>
</dbReference>
<keyword evidence="3" id="KW-1185">Reference proteome</keyword>
<sequence>MCGYIHTHTHTYTHIHTHTHTHTHIYMYVCIYLHVCMCVYILRLQFSRRKCHELRPDSNIFELRMQDSENSDKRKIMTRHFFMSTISNLENVSATFLNFIFPN</sequence>
<organism evidence="2 3">
    <name type="scientific">Meganyctiphanes norvegica</name>
    <name type="common">Northern krill</name>
    <name type="synonym">Thysanopoda norvegica</name>
    <dbReference type="NCBI Taxonomy" id="48144"/>
    <lineage>
        <taxon>Eukaryota</taxon>
        <taxon>Metazoa</taxon>
        <taxon>Ecdysozoa</taxon>
        <taxon>Arthropoda</taxon>
        <taxon>Crustacea</taxon>
        <taxon>Multicrustacea</taxon>
        <taxon>Malacostraca</taxon>
        <taxon>Eumalacostraca</taxon>
        <taxon>Eucarida</taxon>
        <taxon>Euphausiacea</taxon>
        <taxon>Euphausiidae</taxon>
        <taxon>Meganyctiphanes</taxon>
    </lineage>
</organism>
<evidence type="ECO:0000313" key="3">
    <source>
        <dbReference type="Proteomes" id="UP001497623"/>
    </source>
</evidence>
<keyword evidence="1" id="KW-1133">Transmembrane helix</keyword>
<comment type="caution">
    <text evidence="2">The sequence shown here is derived from an EMBL/GenBank/DDBJ whole genome shotgun (WGS) entry which is preliminary data.</text>
</comment>
<proteinExistence type="predicted"/>
<feature type="transmembrane region" description="Helical" evidence="1">
    <location>
        <begin position="25"/>
        <end position="42"/>
    </location>
</feature>
<evidence type="ECO:0000313" key="2">
    <source>
        <dbReference type="EMBL" id="CAL4142032.1"/>
    </source>
</evidence>
<keyword evidence="1" id="KW-0472">Membrane</keyword>
<dbReference type="AlphaFoldDB" id="A0AAV2RV02"/>
<gene>
    <name evidence="2" type="ORF">MNOR_LOCUS28972</name>
</gene>
<evidence type="ECO:0000256" key="1">
    <source>
        <dbReference type="SAM" id="Phobius"/>
    </source>
</evidence>
<accession>A0AAV2RV02</accession>